<dbReference type="PANTHER" id="PTHR35564:SF3">
    <property type="entry name" value="TYPE VI SECRETION SYSTEM BASEPLATE SUBUNIT TSSG"/>
    <property type="match status" value="1"/>
</dbReference>
<name>A0ABX8UY32_9BURK</name>
<sequence>MKPVDLPALEPLVVALLARAPHMSFMQLCRLFEMRAPALPGFGTRDTVEHEPVRFRPRPRLGFPAGEVAAVEFDDSYESHVSYGNRSNHSIHETRRSHESDAYRDHAQDRDPYRDAHRPVPPTVRTTFMGLYGVDAAMPPHMIDDIALREEGHEALEAFLDQFNHRFVTLLFRAWKKYRYPESFRAGGVDAHSLNLLCLAGFGWGDKPARAGLPASRMLALLGLLIQRTRTPEGLAGVIALAAPGVQVRVDEFWPVATQAGAPDPLTSSAAQGGAAACEGGRRGLGRGYVLGKRMVYRSRAVRATLRPVDARQAHDLLPGAWLHRELCAYVRLYAGVKADVHLRMTIPSTLAPQPKIGTLHTLGTPAAPDSPNAAPAPRLGWTTVLPASDERLIHINLGVCEAFPASGPNTSRGSHHA</sequence>
<dbReference type="Proteomes" id="UP000826462">
    <property type="component" value="Chromosome 2"/>
</dbReference>
<dbReference type="Pfam" id="PF06996">
    <property type="entry name" value="T6SS_TssG"/>
    <property type="match status" value="1"/>
</dbReference>
<dbReference type="EMBL" id="CP080096">
    <property type="protein sequence ID" value="QYD71770.1"/>
    <property type="molecule type" value="Genomic_DNA"/>
</dbReference>
<organism evidence="2 3">
    <name type="scientific">Paraburkholderia edwinii</name>
    <dbReference type="NCBI Taxonomy" id="2861782"/>
    <lineage>
        <taxon>Bacteria</taxon>
        <taxon>Pseudomonadati</taxon>
        <taxon>Pseudomonadota</taxon>
        <taxon>Betaproteobacteria</taxon>
        <taxon>Burkholderiales</taxon>
        <taxon>Burkholderiaceae</taxon>
        <taxon>Paraburkholderia</taxon>
    </lineage>
</organism>
<dbReference type="PANTHER" id="PTHR35564">
    <property type="match status" value="1"/>
</dbReference>
<gene>
    <name evidence="2" type="primary">tssG</name>
    <name evidence="2" type="ORF">KZJ38_32855</name>
</gene>
<dbReference type="NCBIfam" id="TIGR03347">
    <property type="entry name" value="VI_chp_1"/>
    <property type="match status" value="1"/>
</dbReference>
<keyword evidence="3" id="KW-1185">Reference proteome</keyword>
<feature type="compositionally biased region" description="Basic and acidic residues" evidence="1">
    <location>
        <begin position="90"/>
        <end position="118"/>
    </location>
</feature>
<evidence type="ECO:0000313" key="2">
    <source>
        <dbReference type="EMBL" id="QYD71770.1"/>
    </source>
</evidence>
<accession>A0ABX8UY32</accession>
<dbReference type="RefSeq" id="WP_219801199.1">
    <property type="nucleotide sequence ID" value="NZ_CP080096.1"/>
</dbReference>
<evidence type="ECO:0000313" key="3">
    <source>
        <dbReference type="Proteomes" id="UP000826462"/>
    </source>
</evidence>
<dbReference type="InterPro" id="IPR010732">
    <property type="entry name" value="T6SS_TssG-like"/>
</dbReference>
<evidence type="ECO:0000256" key="1">
    <source>
        <dbReference type="SAM" id="MobiDB-lite"/>
    </source>
</evidence>
<protein>
    <submittedName>
        <fullName evidence="2">Type VI secretion system baseplate subunit TssG</fullName>
    </submittedName>
</protein>
<feature type="region of interest" description="Disordered" evidence="1">
    <location>
        <begin position="83"/>
        <end position="119"/>
    </location>
</feature>
<reference evidence="2 3" key="1">
    <citation type="submission" date="2021-07" db="EMBL/GenBank/DDBJ databases">
        <title>Paraburkholderia edwinii protects Aspergillus sp. from phenazines by acting as a toxin sponge.</title>
        <authorList>
            <person name="Dahlstrom K.M."/>
            <person name="Newman D.K."/>
        </authorList>
    </citation>
    <scope>NUCLEOTIDE SEQUENCE [LARGE SCALE GENOMIC DNA]</scope>
    <source>
        <strain evidence="2 3">Pe01</strain>
    </source>
</reference>
<proteinExistence type="predicted"/>